<proteinExistence type="predicted"/>
<feature type="transmembrane region" description="Helical" evidence="1">
    <location>
        <begin position="12"/>
        <end position="30"/>
    </location>
</feature>
<sequence>MDTVEELNGTYFFDGMIGLSAGELAFWIIVDEAQKELGTQDVVALALLIGGYPFIPVTGKLDVRRATLVHHLYPMRQDI</sequence>
<evidence type="ECO:0000313" key="2">
    <source>
        <dbReference type="EMBL" id="SQI33271.1"/>
    </source>
</evidence>
<dbReference type="EMBL" id="LS483469">
    <property type="protein sequence ID" value="SQI33271.1"/>
    <property type="molecule type" value="Genomic_DNA"/>
</dbReference>
<evidence type="ECO:0000313" key="3">
    <source>
        <dbReference type="Proteomes" id="UP000248897"/>
    </source>
</evidence>
<evidence type="ECO:0000256" key="1">
    <source>
        <dbReference type="SAM" id="Phobius"/>
    </source>
</evidence>
<protein>
    <submittedName>
        <fullName evidence="2">Uncharacterized protein</fullName>
    </submittedName>
</protein>
<gene>
    <name evidence="2" type="ORF">NCTC12961_01368</name>
</gene>
<reference evidence="2 3" key="1">
    <citation type="submission" date="2018-06" db="EMBL/GenBank/DDBJ databases">
        <authorList>
            <consortium name="Pathogen Informatics"/>
            <person name="Doyle S."/>
        </authorList>
    </citation>
    <scope>NUCLEOTIDE SEQUENCE [LARGE SCALE GENOMIC DNA]</scope>
    <source>
        <strain evidence="2 3">NCTC12961</strain>
    </source>
</reference>
<organism evidence="2 3">
    <name type="scientific">Serratia plymuthica</name>
    <dbReference type="NCBI Taxonomy" id="82996"/>
    <lineage>
        <taxon>Bacteria</taxon>
        <taxon>Pseudomonadati</taxon>
        <taxon>Pseudomonadota</taxon>
        <taxon>Gammaproteobacteria</taxon>
        <taxon>Enterobacterales</taxon>
        <taxon>Yersiniaceae</taxon>
        <taxon>Serratia</taxon>
    </lineage>
</organism>
<dbReference type="Proteomes" id="UP000248897">
    <property type="component" value="Chromosome 1"/>
</dbReference>
<dbReference type="Pfam" id="PF26636">
    <property type="entry name" value="DUF8209"/>
    <property type="match status" value="1"/>
</dbReference>
<dbReference type="AlphaFoldDB" id="A0A2X4U2C1"/>
<keyword evidence="1" id="KW-0812">Transmembrane</keyword>
<name>A0A2X4U2C1_SERPL</name>
<feature type="transmembrane region" description="Helical" evidence="1">
    <location>
        <begin position="42"/>
        <end position="59"/>
    </location>
</feature>
<dbReference type="InterPro" id="IPR058522">
    <property type="entry name" value="DUF8209"/>
</dbReference>
<keyword evidence="1" id="KW-1133">Transmembrane helix</keyword>
<accession>A0A2X4U2C1</accession>
<keyword evidence="1" id="KW-0472">Membrane</keyword>